<evidence type="ECO:0000313" key="2">
    <source>
        <dbReference type="EMBL" id="ADY57984.1"/>
    </source>
</evidence>
<dbReference type="PANTHER" id="PTHR43737:SF1">
    <property type="entry name" value="DUF1501 DOMAIN-CONTAINING PROTEIN"/>
    <property type="match status" value="1"/>
</dbReference>
<dbReference type="KEGG" id="pbs:Plabr_0356"/>
<dbReference type="Proteomes" id="UP000006860">
    <property type="component" value="Chromosome"/>
</dbReference>
<dbReference type="eggNOG" id="COG4102">
    <property type="taxonomic scope" value="Bacteria"/>
</dbReference>
<evidence type="ECO:0000256" key="1">
    <source>
        <dbReference type="SAM" id="MobiDB-lite"/>
    </source>
</evidence>
<sequence length="480" mass="52289">MTSLPTPSLPTPSLPTPSLPSSTGMSRRAMLANATCGFGSLALCDMLQRSALAETSNPLPSPHLPARAKRAIFLFMHGGPSQVDTFDYKPELQKRDGEDLPFAKAANISAKMRLMKSPWKFNRHGECGMTVSELFPEVATCADDLCVIRSMHSKGQSHGQAVSMLHTGSDSLVRPSVGAWLSYGLGCENENLPAFMAISPPTAHGGPRNYGSAFLPACHQATTLGSAGRLGSGKIRNTENAVLSTTEQRNQLDFVQQLNRQHLQRVGDGADLEGAIQSFELAYRMQKKVPDVLDLAGETEATRKLYGIGESTTDNFGKQCLMARRMAEAGVRYIQVSTGNVWDQHGNLESGHAKNARAVDRPIAGLLKDLKQRGLLEDTLVIWGGEFGRTPIVQGSNGRDHNPQGFTMWLAGGGVKGGMTYGETDEFGYYATQDRVHMHDLHATILHLMGIDHERLTYRYAGRDFRLTDVYGQVVTPLFA</sequence>
<dbReference type="InterPro" id="IPR010869">
    <property type="entry name" value="DUF1501"/>
</dbReference>
<dbReference type="InterPro" id="IPR006311">
    <property type="entry name" value="TAT_signal"/>
</dbReference>
<dbReference type="SUPFAM" id="SSF53649">
    <property type="entry name" value="Alkaline phosphatase-like"/>
    <property type="match status" value="1"/>
</dbReference>
<feature type="compositionally biased region" description="Pro residues" evidence="1">
    <location>
        <begin position="7"/>
        <end position="18"/>
    </location>
</feature>
<feature type="region of interest" description="Disordered" evidence="1">
    <location>
        <begin position="1"/>
        <end position="24"/>
    </location>
</feature>
<dbReference type="Pfam" id="PF07394">
    <property type="entry name" value="DUF1501"/>
    <property type="match status" value="1"/>
</dbReference>
<dbReference type="AlphaFoldDB" id="F0SQK9"/>
<dbReference type="Gene3D" id="3.40.720.10">
    <property type="entry name" value="Alkaline Phosphatase, subunit A"/>
    <property type="match status" value="1"/>
</dbReference>
<dbReference type="PANTHER" id="PTHR43737">
    <property type="entry name" value="BLL7424 PROTEIN"/>
    <property type="match status" value="1"/>
</dbReference>
<protein>
    <recommendedName>
        <fullName evidence="4">Sulfatase</fullName>
    </recommendedName>
</protein>
<dbReference type="HOGENOM" id="CLU_035908_0_0_0"/>
<dbReference type="EMBL" id="CP002546">
    <property type="protein sequence ID" value="ADY57984.1"/>
    <property type="molecule type" value="Genomic_DNA"/>
</dbReference>
<reference evidence="3" key="1">
    <citation type="submission" date="2011-02" db="EMBL/GenBank/DDBJ databases">
        <title>The complete genome of Planctomyces brasiliensis DSM 5305.</title>
        <authorList>
            <person name="Lucas S."/>
            <person name="Copeland A."/>
            <person name="Lapidus A."/>
            <person name="Bruce D."/>
            <person name="Goodwin L."/>
            <person name="Pitluck S."/>
            <person name="Kyrpides N."/>
            <person name="Mavromatis K."/>
            <person name="Pagani I."/>
            <person name="Ivanova N."/>
            <person name="Ovchinnikova G."/>
            <person name="Lu M."/>
            <person name="Detter J.C."/>
            <person name="Han C."/>
            <person name="Land M."/>
            <person name="Hauser L."/>
            <person name="Markowitz V."/>
            <person name="Cheng J.-F."/>
            <person name="Hugenholtz P."/>
            <person name="Woyke T."/>
            <person name="Wu D."/>
            <person name="Tindall B."/>
            <person name="Pomrenke H.G."/>
            <person name="Brambilla E."/>
            <person name="Klenk H.-P."/>
            <person name="Eisen J.A."/>
        </authorList>
    </citation>
    <scope>NUCLEOTIDE SEQUENCE [LARGE SCALE GENOMIC DNA]</scope>
    <source>
        <strain evidence="3">ATCC 49424 / DSM 5305 / JCM 21570 / NBRC 103401 / IFAM 1448</strain>
    </source>
</reference>
<accession>F0SQK9</accession>
<name>F0SQK9_RUBBR</name>
<organism evidence="2 3">
    <name type="scientific">Rubinisphaera brasiliensis (strain ATCC 49424 / DSM 5305 / JCM 21570 / IAM 15109 / NBRC 103401 / IFAM 1448)</name>
    <name type="common">Planctomyces brasiliensis</name>
    <dbReference type="NCBI Taxonomy" id="756272"/>
    <lineage>
        <taxon>Bacteria</taxon>
        <taxon>Pseudomonadati</taxon>
        <taxon>Planctomycetota</taxon>
        <taxon>Planctomycetia</taxon>
        <taxon>Planctomycetales</taxon>
        <taxon>Planctomycetaceae</taxon>
        <taxon>Rubinisphaera</taxon>
    </lineage>
</organism>
<gene>
    <name evidence="2" type="ordered locus">Plabr_0356</name>
</gene>
<proteinExistence type="predicted"/>
<dbReference type="InterPro" id="IPR017850">
    <property type="entry name" value="Alkaline_phosphatase_core_sf"/>
</dbReference>
<evidence type="ECO:0008006" key="4">
    <source>
        <dbReference type="Google" id="ProtNLM"/>
    </source>
</evidence>
<dbReference type="PROSITE" id="PS51318">
    <property type="entry name" value="TAT"/>
    <property type="match status" value="1"/>
</dbReference>
<keyword evidence="3" id="KW-1185">Reference proteome</keyword>
<dbReference type="STRING" id="756272.Plabr_0356"/>
<evidence type="ECO:0000313" key="3">
    <source>
        <dbReference type="Proteomes" id="UP000006860"/>
    </source>
</evidence>